<dbReference type="GO" id="GO:0015891">
    <property type="term" value="P:siderophore transport"/>
    <property type="evidence" value="ECO:0007669"/>
    <property type="project" value="InterPro"/>
</dbReference>
<dbReference type="CDD" id="cd01347">
    <property type="entry name" value="ligand_gated_channel"/>
    <property type="match status" value="1"/>
</dbReference>
<protein>
    <submittedName>
        <fullName evidence="19">Ferrichrome-iron receptor</fullName>
    </submittedName>
</protein>
<keyword evidence="5" id="KW-0410">Iron transport</keyword>
<evidence type="ECO:0000256" key="12">
    <source>
        <dbReference type="ARBA" id="ARBA00023237"/>
    </source>
</evidence>
<dbReference type="SUPFAM" id="SSF56935">
    <property type="entry name" value="Porins"/>
    <property type="match status" value="1"/>
</dbReference>
<evidence type="ECO:0000256" key="7">
    <source>
        <dbReference type="ARBA" id="ARBA00022729"/>
    </source>
</evidence>
<dbReference type="PANTHER" id="PTHR32552">
    <property type="entry name" value="FERRICHROME IRON RECEPTOR-RELATED"/>
    <property type="match status" value="1"/>
</dbReference>
<dbReference type="InterPro" id="IPR000531">
    <property type="entry name" value="Beta-barrel_TonB"/>
</dbReference>
<evidence type="ECO:0000259" key="18">
    <source>
        <dbReference type="Pfam" id="PF11741"/>
    </source>
</evidence>
<keyword evidence="11 13" id="KW-0472">Membrane</keyword>
<dbReference type="InterPro" id="IPR037066">
    <property type="entry name" value="Plug_dom_sf"/>
</dbReference>
<feature type="domain" description="AMIN" evidence="18">
    <location>
        <begin position="38"/>
        <end position="121"/>
    </location>
</feature>
<feature type="signal peptide" evidence="15">
    <location>
        <begin position="1"/>
        <end position="30"/>
    </location>
</feature>
<dbReference type="EMBL" id="MJGC01000053">
    <property type="protein sequence ID" value="OEJ75231.1"/>
    <property type="molecule type" value="Genomic_DNA"/>
</dbReference>
<feature type="domain" description="TonB-dependent receptor-like beta-barrel" evidence="16">
    <location>
        <begin position="358"/>
        <end position="798"/>
    </location>
</feature>
<evidence type="ECO:0000256" key="15">
    <source>
        <dbReference type="SAM" id="SignalP"/>
    </source>
</evidence>
<evidence type="ECO:0000256" key="3">
    <source>
        <dbReference type="ARBA" id="ARBA00022448"/>
    </source>
</evidence>
<comment type="caution">
    <text evidence="19">The sequence shown here is derived from an EMBL/GenBank/DDBJ whole genome shotgun (WGS) entry which is preliminary data.</text>
</comment>
<keyword evidence="3 13" id="KW-0813">Transport</keyword>
<dbReference type="Pfam" id="PF11741">
    <property type="entry name" value="AMIN"/>
    <property type="match status" value="1"/>
</dbReference>
<dbReference type="FunFam" id="2.40.170.20:FF:000005">
    <property type="entry name" value="TonB-dependent siderophore receptor"/>
    <property type="match status" value="1"/>
</dbReference>
<organism evidence="19">
    <name type="scientific">Desertifilum tharense IPPAS B-1220</name>
    <dbReference type="NCBI Taxonomy" id="1781255"/>
    <lineage>
        <taxon>Bacteria</taxon>
        <taxon>Bacillati</taxon>
        <taxon>Cyanobacteriota</taxon>
        <taxon>Cyanophyceae</taxon>
        <taxon>Desertifilales</taxon>
        <taxon>Desertifilaceae</taxon>
        <taxon>Desertifilum</taxon>
    </lineage>
</organism>
<evidence type="ECO:0000256" key="1">
    <source>
        <dbReference type="ARBA" id="ARBA00004571"/>
    </source>
</evidence>
<accession>A0A1E5QKV4</accession>
<dbReference type="InterPro" id="IPR010105">
    <property type="entry name" value="TonB_sidphr_rcpt"/>
</dbReference>
<evidence type="ECO:0000256" key="10">
    <source>
        <dbReference type="ARBA" id="ARBA00023077"/>
    </source>
</evidence>
<gene>
    <name evidence="19" type="ORF">BH720_10970</name>
</gene>
<sequence length="831" mass="92519">MRISLNGLYRVPSLLLANATLALIAAPAIAQTIEIAGVTIQPTTQGLEVILQTDSTAIPQTFTGSFGTTWFVDIVNSQLRLPTGQSFEQREPAPGIASVNAVQQSPNSVRITIVGTTELPTVAVSDRNGQVVLAAATDSPTATQPSPQPPPAIEPGQEEIEVLITTPQSGERYLVPNATTGTRTDTPIIDTPQAIQVVPQRVIQDQQVVRLEEALRNVSGVSFGGTSGSRGYDFSLRGFENAPIVQNGFRLYGEQPLAEVGTLQRIEVLKGPASILYGDIQPGGIINLVGKRPLREPFYEAELQIGNRNFVRPRLDFSGPLTEEGNVLYRINAIYSQGESFRDYDQKIRRFAIAPIITWNISDRTDFSVSLDYLNEKRPVDPGLFAIGNRPVNVPRDRIANEPDDITQNDYLSTGYDFEHRFSDNWKIRNAFRYQYYQYDYNFTSAPFLIDEETGDVSRIFAQQSSEDRSFTLQTNAVGEFNTGPVGHTLLFGVDLNRYEEDYLAFLDFSNPTTINIFDPIYGQNRRPNRDDLEPLGSSYSRRVNRIGVYLQDQLSFFDERLIFLAGLRYDNIDRETRPLAGDRDNQSDDAFTPRLGLVYKPVENVSLYASYSRSFTPNLGTTATGSSLEPEKGEGYEVGVKTELFDRRLIATLAYFDITKQNVAVADPDFPNLGFVIPTGRQRSRGVELDVTGEIVPGWNVIGFYTYNDAKVTRDTNPDFEGSRLANIPKHSAGLWTTYEIQQGDLQGLGFGVGFNFVGDRQGGLPNSFKLDSYFLTNAAIYYRRNNWQLALNFKNIFDVNYIESASTLRNANINPGEPFTVLGSITVQF</sequence>
<keyword evidence="4 13" id="KW-1134">Transmembrane beta strand</keyword>
<keyword evidence="9" id="KW-0406">Ion transport</keyword>
<dbReference type="FunFam" id="2.170.130.10:FF:000001">
    <property type="entry name" value="Catecholate siderophore TonB-dependent receptor"/>
    <property type="match status" value="1"/>
</dbReference>
<dbReference type="PANTHER" id="PTHR32552:SF68">
    <property type="entry name" value="FERRICHROME OUTER MEMBRANE TRANSPORTER_PHAGE RECEPTOR"/>
    <property type="match status" value="1"/>
</dbReference>
<keyword evidence="10 14" id="KW-0798">TonB box</keyword>
<evidence type="ECO:0000256" key="6">
    <source>
        <dbReference type="ARBA" id="ARBA00022692"/>
    </source>
</evidence>
<evidence type="ECO:0000313" key="19">
    <source>
        <dbReference type="EMBL" id="OEJ75231.1"/>
    </source>
</evidence>
<evidence type="ECO:0000256" key="2">
    <source>
        <dbReference type="ARBA" id="ARBA00009810"/>
    </source>
</evidence>
<dbReference type="InterPro" id="IPR021731">
    <property type="entry name" value="AMIN_dom"/>
</dbReference>
<dbReference type="STRING" id="1781255.BH720_10970"/>
<dbReference type="InterPro" id="IPR039426">
    <property type="entry name" value="TonB-dep_rcpt-like"/>
</dbReference>
<evidence type="ECO:0000256" key="9">
    <source>
        <dbReference type="ARBA" id="ARBA00023065"/>
    </source>
</evidence>
<keyword evidence="19" id="KW-0675">Receptor</keyword>
<dbReference type="InterPro" id="IPR036942">
    <property type="entry name" value="Beta-barrel_TonB_sf"/>
</dbReference>
<dbReference type="Gene3D" id="2.170.130.10">
    <property type="entry name" value="TonB-dependent receptor, plug domain"/>
    <property type="match status" value="1"/>
</dbReference>
<dbReference type="Pfam" id="PF00593">
    <property type="entry name" value="TonB_dep_Rec_b-barrel"/>
    <property type="match status" value="1"/>
</dbReference>
<dbReference type="GO" id="GO:0015344">
    <property type="term" value="F:siderophore uptake transmembrane transporter activity"/>
    <property type="evidence" value="ECO:0007669"/>
    <property type="project" value="TreeGrafter"/>
</dbReference>
<comment type="similarity">
    <text evidence="2 13 14">Belongs to the TonB-dependent receptor family.</text>
</comment>
<keyword evidence="6 13" id="KW-0812">Transmembrane</keyword>
<dbReference type="InterPro" id="IPR012910">
    <property type="entry name" value="Plug_dom"/>
</dbReference>
<dbReference type="PROSITE" id="PS52016">
    <property type="entry name" value="TONB_DEPENDENT_REC_3"/>
    <property type="match status" value="1"/>
</dbReference>
<evidence type="ECO:0000256" key="13">
    <source>
        <dbReference type="PROSITE-ProRule" id="PRU01360"/>
    </source>
</evidence>
<evidence type="ECO:0000259" key="16">
    <source>
        <dbReference type="Pfam" id="PF00593"/>
    </source>
</evidence>
<keyword evidence="7 15" id="KW-0732">Signal</keyword>
<dbReference type="Gene3D" id="2.40.170.20">
    <property type="entry name" value="TonB-dependent receptor, beta-barrel domain"/>
    <property type="match status" value="1"/>
</dbReference>
<keyword evidence="12 13" id="KW-0998">Cell outer membrane</keyword>
<feature type="domain" description="TonB-dependent receptor plug" evidence="17">
    <location>
        <begin position="188"/>
        <end position="285"/>
    </location>
</feature>
<evidence type="ECO:0000256" key="11">
    <source>
        <dbReference type="ARBA" id="ARBA00023136"/>
    </source>
</evidence>
<evidence type="ECO:0000256" key="5">
    <source>
        <dbReference type="ARBA" id="ARBA00022496"/>
    </source>
</evidence>
<dbReference type="OrthoDB" id="427542at2"/>
<dbReference type="GO" id="GO:0009279">
    <property type="term" value="C:cell outer membrane"/>
    <property type="evidence" value="ECO:0007669"/>
    <property type="project" value="UniProtKB-SubCell"/>
</dbReference>
<evidence type="ECO:0000259" key="17">
    <source>
        <dbReference type="Pfam" id="PF07715"/>
    </source>
</evidence>
<dbReference type="GO" id="GO:0038023">
    <property type="term" value="F:signaling receptor activity"/>
    <property type="evidence" value="ECO:0007669"/>
    <property type="project" value="InterPro"/>
</dbReference>
<keyword evidence="8" id="KW-0408">Iron</keyword>
<dbReference type="NCBIfam" id="TIGR01783">
    <property type="entry name" value="TonB-siderophor"/>
    <property type="match status" value="1"/>
</dbReference>
<dbReference type="AlphaFoldDB" id="A0A1E5QKV4"/>
<evidence type="ECO:0000256" key="8">
    <source>
        <dbReference type="ARBA" id="ARBA00023004"/>
    </source>
</evidence>
<comment type="subcellular location">
    <subcellularLocation>
        <location evidence="1 13">Cell outer membrane</location>
        <topology evidence="1 13">Multi-pass membrane protein</topology>
    </subcellularLocation>
</comment>
<evidence type="ECO:0000256" key="14">
    <source>
        <dbReference type="RuleBase" id="RU003357"/>
    </source>
</evidence>
<evidence type="ECO:0000256" key="4">
    <source>
        <dbReference type="ARBA" id="ARBA00022452"/>
    </source>
</evidence>
<feature type="chain" id="PRO_5009184348" evidence="15">
    <location>
        <begin position="31"/>
        <end position="831"/>
    </location>
</feature>
<reference evidence="19" key="1">
    <citation type="submission" date="2016-09" db="EMBL/GenBank/DDBJ databases">
        <title>Draft genome of thermotolerant cyanobacterium Desertifilum sp. strain IPPAS B-1220.</title>
        <authorList>
            <person name="Sinetova M.A."/>
            <person name="Bolakhan K."/>
            <person name="Zayadan B.K."/>
            <person name="Mironov K.S."/>
            <person name="Ustinova V."/>
            <person name="Kupriyanova E.V."/>
            <person name="Sidorov R.A."/>
            <person name="Skrypnik A.N."/>
            <person name="Gogoleva N.E."/>
            <person name="Gogolev Y.V."/>
            <person name="Los D.A."/>
        </authorList>
    </citation>
    <scope>NUCLEOTIDE SEQUENCE [LARGE SCALE GENOMIC DNA]</scope>
    <source>
        <strain evidence="19">IPPAS B-1220</strain>
    </source>
</reference>
<proteinExistence type="inferred from homology"/>
<name>A0A1E5QKV4_9CYAN</name>
<dbReference type="Pfam" id="PF07715">
    <property type="entry name" value="Plug"/>
    <property type="match status" value="1"/>
</dbReference>